<dbReference type="GO" id="GO:0005524">
    <property type="term" value="F:ATP binding"/>
    <property type="evidence" value="ECO:0007669"/>
    <property type="project" value="UniProtKB-KW"/>
</dbReference>
<keyword evidence="3" id="KW-0067">ATP-binding</keyword>
<feature type="domain" description="Response regulatory" evidence="8">
    <location>
        <begin position="6"/>
        <end position="120"/>
    </location>
</feature>
<keyword evidence="4" id="KW-0805">Transcription regulation</keyword>
<dbReference type="EMBL" id="VGIR01000152">
    <property type="protein sequence ID" value="MBM3332852.1"/>
    <property type="molecule type" value="Genomic_DNA"/>
</dbReference>
<accession>A0A937XGV3</accession>
<dbReference type="InterPro" id="IPR027417">
    <property type="entry name" value="P-loop_NTPase"/>
</dbReference>
<reference evidence="9" key="1">
    <citation type="submission" date="2019-03" db="EMBL/GenBank/DDBJ databases">
        <title>Lake Tanganyika Metagenome-Assembled Genomes (MAGs).</title>
        <authorList>
            <person name="Tran P."/>
        </authorList>
    </citation>
    <scope>NUCLEOTIDE SEQUENCE</scope>
    <source>
        <strain evidence="9">K_DeepCast_150m_m2_040</strain>
    </source>
</reference>
<sequence length="365" mass="40126">MAMKQRILVVDDDAKVRALLDEMLSELEYKVVSAADGTEALERLDENDLSLVLLDYQLPDIDGLTVLEEVKKRKPALPVVMISGFGTIKLAVEATKRGAYDFVEKPPDVNRVAVVIKNALEQDALRREVEMLRAETLARYQMVGTSAQMQRLYEMIDRVAPSKASVLIVGENGTGKDLVARAIHQKSAVAGGQFIRLNCAAIPHELIESELFGHERGAFTGAVAQKPGKLELADKGTVLLDEVGDLSLAAQAKLLRFLQDGEIQHVGGTSTREIDVRVIAATNKDLGEAIQHRSFREDLYYRLSVVAIRVPPLRERKEDIPLLAAYFIEQASAEHGVPQKSLTDDAVALLVAQTWHGNIRSMSLG</sequence>
<proteinExistence type="predicted"/>
<dbReference type="SMART" id="SM00382">
    <property type="entry name" value="AAA"/>
    <property type="match status" value="1"/>
</dbReference>
<dbReference type="Gene3D" id="3.40.50.2300">
    <property type="match status" value="1"/>
</dbReference>
<dbReference type="FunFam" id="3.40.50.300:FF:000006">
    <property type="entry name" value="DNA-binding transcriptional regulator NtrC"/>
    <property type="match status" value="1"/>
</dbReference>
<dbReference type="PROSITE" id="PS00676">
    <property type="entry name" value="SIGMA54_INTERACT_2"/>
    <property type="match status" value="1"/>
</dbReference>
<dbReference type="PROSITE" id="PS50110">
    <property type="entry name" value="RESPONSE_REGULATORY"/>
    <property type="match status" value="1"/>
</dbReference>
<evidence type="ECO:0000256" key="5">
    <source>
        <dbReference type="ARBA" id="ARBA00023163"/>
    </source>
</evidence>
<dbReference type="InterPro" id="IPR001789">
    <property type="entry name" value="Sig_transdc_resp-reg_receiver"/>
</dbReference>
<dbReference type="SMART" id="SM00448">
    <property type="entry name" value="REC"/>
    <property type="match status" value="1"/>
</dbReference>
<evidence type="ECO:0000313" key="9">
    <source>
        <dbReference type="EMBL" id="MBM3332852.1"/>
    </source>
</evidence>
<dbReference type="Gene3D" id="3.40.50.300">
    <property type="entry name" value="P-loop containing nucleotide triphosphate hydrolases"/>
    <property type="match status" value="1"/>
</dbReference>
<dbReference type="PANTHER" id="PTHR32071:SF17">
    <property type="entry name" value="TRANSCRIPTIONAL REGULATOR (NTRC FAMILY)"/>
    <property type="match status" value="1"/>
</dbReference>
<dbReference type="InterPro" id="IPR025943">
    <property type="entry name" value="Sigma_54_int_dom_ATP-bd_2"/>
</dbReference>
<dbReference type="SUPFAM" id="SSF52540">
    <property type="entry name" value="P-loop containing nucleoside triphosphate hydrolases"/>
    <property type="match status" value="1"/>
</dbReference>
<evidence type="ECO:0000256" key="3">
    <source>
        <dbReference type="ARBA" id="ARBA00022840"/>
    </source>
</evidence>
<dbReference type="InterPro" id="IPR003593">
    <property type="entry name" value="AAA+_ATPase"/>
</dbReference>
<dbReference type="Pfam" id="PF00072">
    <property type="entry name" value="Response_reg"/>
    <property type="match status" value="1"/>
</dbReference>
<dbReference type="Pfam" id="PF00158">
    <property type="entry name" value="Sigma54_activat"/>
    <property type="match status" value="1"/>
</dbReference>
<dbReference type="Pfam" id="PF25601">
    <property type="entry name" value="AAA_lid_14"/>
    <property type="match status" value="1"/>
</dbReference>
<dbReference type="InterPro" id="IPR002078">
    <property type="entry name" value="Sigma_54_int"/>
</dbReference>
<protein>
    <submittedName>
        <fullName evidence="9">Sigma-54-dependent Fis family transcriptional regulator</fullName>
    </submittedName>
</protein>
<name>A0A937XGV3_UNCW3</name>
<dbReference type="InterPro" id="IPR058031">
    <property type="entry name" value="AAA_lid_NorR"/>
</dbReference>
<evidence type="ECO:0000256" key="2">
    <source>
        <dbReference type="ARBA" id="ARBA00022741"/>
    </source>
</evidence>
<keyword evidence="2" id="KW-0547">Nucleotide-binding</keyword>
<evidence type="ECO:0000256" key="4">
    <source>
        <dbReference type="ARBA" id="ARBA00023015"/>
    </source>
</evidence>
<gene>
    <name evidence="9" type="ORF">FJY68_13560</name>
</gene>
<dbReference type="PANTHER" id="PTHR32071">
    <property type="entry name" value="TRANSCRIPTIONAL REGULATORY PROTEIN"/>
    <property type="match status" value="1"/>
</dbReference>
<dbReference type="Gene3D" id="1.10.8.60">
    <property type="match status" value="1"/>
</dbReference>
<evidence type="ECO:0000256" key="6">
    <source>
        <dbReference type="PROSITE-ProRule" id="PRU00169"/>
    </source>
</evidence>
<dbReference type="PROSITE" id="PS50045">
    <property type="entry name" value="SIGMA54_INTERACT_4"/>
    <property type="match status" value="1"/>
</dbReference>
<evidence type="ECO:0000256" key="1">
    <source>
        <dbReference type="ARBA" id="ARBA00022553"/>
    </source>
</evidence>
<feature type="domain" description="Sigma-54 factor interaction" evidence="7">
    <location>
        <begin position="142"/>
        <end position="365"/>
    </location>
</feature>
<dbReference type="InterPro" id="IPR011006">
    <property type="entry name" value="CheY-like_superfamily"/>
</dbReference>
<feature type="modified residue" description="4-aspartylphosphate" evidence="6">
    <location>
        <position position="55"/>
    </location>
</feature>
<keyword evidence="1 6" id="KW-0597">Phosphoprotein</keyword>
<dbReference type="FunFam" id="3.40.50.2300:FF:000018">
    <property type="entry name" value="DNA-binding transcriptional regulator NtrC"/>
    <property type="match status" value="1"/>
</dbReference>
<dbReference type="GO" id="GO:0006355">
    <property type="term" value="P:regulation of DNA-templated transcription"/>
    <property type="evidence" value="ECO:0007669"/>
    <property type="project" value="InterPro"/>
</dbReference>
<evidence type="ECO:0000259" key="7">
    <source>
        <dbReference type="PROSITE" id="PS50045"/>
    </source>
</evidence>
<evidence type="ECO:0000259" key="8">
    <source>
        <dbReference type="PROSITE" id="PS50110"/>
    </source>
</evidence>
<dbReference type="CDD" id="cd00009">
    <property type="entry name" value="AAA"/>
    <property type="match status" value="1"/>
</dbReference>
<comment type="caution">
    <text evidence="9">The sequence shown here is derived from an EMBL/GenBank/DDBJ whole genome shotgun (WGS) entry which is preliminary data.</text>
</comment>
<dbReference type="AlphaFoldDB" id="A0A937XGV3"/>
<evidence type="ECO:0000313" key="10">
    <source>
        <dbReference type="Proteomes" id="UP000779900"/>
    </source>
</evidence>
<keyword evidence="5" id="KW-0804">Transcription</keyword>
<organism evidence="9 10">
    <name type="scientific">candidate division WOR-3 bacterium</name>
    <dbReference type="NCBI Taxonomy" id="2052148"/>
    <lineage>
        <taxon>Bacteria</taxon>
        <taxon>Bacteria division WOR-3</taxon>
    </lineage>
</organism>
<dbReference type="GO" id="GO:0000160">
    <property type="term" value="P:phosphorelay signal transduction system"/>
    <property type="evidence" value="ECO:0007669"/>
    <property type="project" value="InterPro"/>
</dbReference>
<dbReference type="Proteomes" id="UP000779900">
    <property type="component" value="Unassembled WGS sequence"/>
</dbReference>
<dbReference type="SUPFAM" id="SSF52172">
    <property type="entry name" value="CheY-like"/>
    <property type="match status" value="1"/>
</dbReference>